<evidence type="ECO:0000259" key="1">
    <source>
        <dbReference type="Pfam" id="PF14472"/>
    </source>
</evidence>
<evidence type="ECO:0000313" key="2">
    <source>
        <dbReference type="EMBL" id="MCX7579302.1"/>
    </source>
</evidence>
<sequence length="125" mass="13828">MGLFADKEKIDLFQPTESETTFYIKSSKTTIRLDNKFLRISRGGLNNAILQGLDGEKSILLSTITAFQIKEPGVTTGYMQFIYPGSSDIKAGVWSAVKDENTIAFSKGEKSTILEIKNAIESKLK</sequence>
<dbReference type="RefSeq" id="WP_267287231.1">
    <property type="nucleotide sequence ID" value="NZ_QVOQ01000017.1"/>
</dbReference>
<organism evidence="2 3">
    <name type="scientific">Leuconostoc falkenbergense</name>
    <dbReference type="NCBI Taxonomy" id="2766470"/>
    <lineage>
        <taxon>Bacteria</taxon>
        <taxon>Bacillati</taxon>
        <taxon>Bacillota</taxon>
        <taxon>Bacilli</taxon>
        <taxon>Lactobacillales</taxon>
        <taxon>Lactobacillaceae</taxon>
        <taxon>Leuconostoc</taxon>
    </lineage>
</organism>
<dbReference type="Pfam" id="PF14472">
    <property type="entry name" value="DUF4429"/>
    <property type="match status" value="1"/>
</dbReference>
<protein>
    <recommendedName>
        <fullName evidence="1">DUF4429 domain-containing protein</fullName>
    </recommendedName>
</protein>
<comment type="caution">
    <text evidence="2">The sequence shown here is derived from an EMBL/GenBank/DDBJ whole genome shotgun (WGS) entry which is preliminary data.</text>
</comment>
<feature type="domain" description="DUF4429" evidence="1">
    <location>
        <begin position="32"/>
        <end position="120"/>
    </location>
</feature>
<dbReference type="AlphaFoldDB" id="A0A9X3E9D5"/>
<dbReference type="EMBL" id="QVOQ01000017">
    <property type="protein sequence ID" value="MCX7579302.1"/>
    <property type="molecule type" value="Genomic_DNA"/>
</dbReference>
<evidence type="ECO:0000313" key="3">
    <source>
        <dbReference type="Proteomes" id="UP001080333"/>
    </source>
</evidence>
<accession>A0A9X3E9D5</accession>
<dbReference type="InterPro" id="IPR027860">
    <property type="entry name" value="DUF4429"/>
</dbReference>
<proteinExistence type="predicted"/>
<dbReference type="Proteomes" id="UP001080333">
    <property type="component" value="Unassembled WGS sequence"/>
</dbReference>
<gene>
    <name evidence="2" type="ORF">D0502_07915</name>
</gene>
<reference evidence="2" key="1">
    <citation type="submission" date="2018-08" db="EMBL/GenBank/DDBJ databases">
        <title>Draft genome sequences of Leuconostoc spp. and Weissella spp. with biocontrol potential.</title>
        <authorList>
            <person name="Lo R."/>
            <person name="Ho V.T.T."/>
            <person name="Turner M.S."/>
        </authorList>
    </citation>
    <scope>NUCLEOTIDE SEQUENCE</scope>
    <source>
        <strain evidence="2">156</strain>
    </source>
</reference>
<name>A0A9X3E9D5_9LACO</name>